<dbReference type="Gene3D" id="3.60.40.10">
    <property type="entry name" value="PPM-type phosphatase domain"/>
    <property type="match status" value="1"/>
</dbReference>
<feature type="domain" description="PPM-type phosphatase" evidence="3">
    <location>
        <begin position="565"/>
        <end position="771"/>
    </location>
</feature>
<keyword evidence="1" id="KW-0378">Hydrolase</keyword>
<dbReference type="Pfam" id="PF07228">
    <property type="entry name" value="SpoIIE"/>
    <property type="match status" value="1"/>
</dbReference>
<feature type="transmembrane region" description="Helical" evidence="2">
    <location>
        <begin position="25"/>
        <end position="43"/>
    </location>
</feature>
<feature type="transmembrane region" description="Helical" evidence="2">
    <location>
        <begin position="50"/>
        <end position="76"/>
    </location>
</feature>
<keyword evidence="2" id="KW-0812">Transmembrane</keyword>
<feature type="transmembrane region" description="Helical" evidence="2">
    <location>
        <begin position="137"/>
        <end position="156"/>
    </location>
</feature>
<comment type="caution">
    <text evidence="4">The sequence shown here is derived from an EMBL/GenBank/DDBJ whole genome shotgun (WGS) entry which is preliminary data.</text>
</comment>
<organism evidence="4 5">
    <name type="scientific">Hominenteromicrobium mulieris</name>
    <dbReference type="NCBI Taxonomy" id="2885357"/>
    <lineage>
        <taxon>Bacteria</taxon>
        <taxon>Bacillati</taxon>
        <taxon>Bacillota</taxon>
        <taxon>Clostridia</taxon>
        <taxon>Eubacteriales</taxon>
        <taxon>Oscillospiraceae</taxon>
        <taxon>Hominenteromicrobium</taxon>
    </lineage>
</organism>
<gene>
    <name evidence="4" type="ORF">LKD31_02905</name>
</gene>
<dbReference type="Proteomes" id="UP001199424">
    <property type="component" value="Unassembled WGS sequence"/>
</dbReference>
<evidence type="ECO:0000259" key="3">
    <source>
        <dbReference type="SMART" id="SM00331"/>
    </source>
</evidence>
<evidence type="ECO:0000256" key="2">
    <source>
        <dbReference type="SAM" id="Phobius"/>
    </source>
</evidence>
<feature type="transmembrane region" description="Helical" evidence="2">
    <location>
        <begin position="82"/>
        <end position="100"/>
    </location>
</feature>
<dbReference type="InterPro" id="IPR052016">
    <property type="entry name" value="Bact_Sigma-Reg"/>
</dbReference>
<dbReference type="InterPro" id="IPR045768">
    <property type="entry name" value="SpoIIE_N"/>
</dbReference>
<name>A0AAE3DGL8_9FIRM</name>
<dbReference type="PANTHER" id="PTHR43156:SF2">
    <property type="entry name" value="STAGE II SPORULATION PROTEIN E"/>
    <property type="match status" value="1"/>
</dbReference>
<protein>
    <submittedName>
        <fullName evidence="4">Serine/threonine-protein phosphatase</fullName>
    </submittedName>
</protein>
<feature type="transmembrane region" description="Helical" evidence="2">
    <location>
        <begin position="177"/>
        <end position="199"/>
    </location>
</feature>
<feature type="transmembrane region" description="Helical" evidence="2">
    <location>
        <begin position="286"/>
        <end position="303"/>
    </location>
</feature>
<keyword evidence="2" id="KW-0472">Membrane</keyword>
<feature type="transmembrane region" description="Helical" evidence="2">
    <location>
        <begin position="112"/>
        <end position="131"/>
    </location>
</feature>
<keyword evidence="5" id="KW-1185">Reference proteome</keyword>
<dbReference type="InterPro" id="IPR001932">
    <property type="entry name" value="PPM-type_phosphatase-like_dom"/>
</dbReference>
<dbReference type="InterPro" id="IPR036457">
    <property type="entry name" value="PPM-type-like_dom_sf"/>
</dbReference>
<evidence type="ECO:0000313" key="5">
    <source>
        <dbReference type="Proteomes" id="UP001199424"/>
    </source>
</evidence>
<dbReference type="SUPFAM" id="SSF81606">
    <property type="entry name" value="PP2C-like"/>
    <property type="match status" value="1"/>
</dbReference>
<dbReference type="SMART" id="SM00331">
    <property type="entry name" value="PP2C_SIG"/>
    <property type="match status" value="1"/>
</dbReference>
<feature type="transmembrane region" description="Helical" evidence="2">
    <location>
        <begin position="242"/>
        <end position="271"/>
    </location>
</feature>
<feature type="transmembrane region" description="Helical" evidence="2">
    <location>
        <begin position="205"/>
        <end position="230"/>
    </location>
</feature>
<dbReference type="Pfam" id="PF19732">
    <property type="entry name" value="SpoIIE_N"/>
    <property type="match status" value="1"/>
</dbReference>
<dbReference type="PANTHER" id="PTHR43156">
    <property type="entry name" value="STAGE II SPORULATION PROTEIN E-RELATED"/>
    <property type="match status" value="1"/>
</dbReference>
<dbReference type="RefSeq" id="WP_308448547.1">
    <property type="nucleotide sequence ID" value="NZ_JAJEQC010000002.1"/>
</dbReference>
<proteinExistence type="predicted"/>
<dbReference type="GO" id="GO:0016791">
    <property type="term" value="F:phosphatase activity"/>
    <property type="evidence" value="ECO:0007669"/>
    <property type="project" value="TreeGrafter"/>
</dbReference>
<reference evidence="4" key="1">
    <citation type="submission" date="2021-10" db="EMBL/GenBank/DDBJ databases">
        <title>Anaerobic single-cell dispensing facilitates the cultivation of human gut bacteria.</title>
        <authorList>
            <person name="Afrizal A."/>
        </authorList>
    </citation>
    <scope>NUCLEOTIDE SEQUENCE</scope>
    <source>
        <strain evidence="4">CLA-AA-H250</strain>
    </source>
</reference>
<keyword evidence="2" id="KW-1133">Transmembrane helix</keyword>
<sequence>MEEKAVLRVRDRISAALTVPYVRRAVWLMAGGLAGFLTARGLVFGKYAPFAAAGAAAAPFSTMWAVILGGAVGYLFPSPVDIPARYIAALLAVGAIRWSLSELKSIRDHPVFAPVTAFLPLLSTGIAMVFLNGSLSNVLAMYIAESFLAAGTAYFLRRTVQLLETHRETAVFDSGDVAAVIVSLGVLLLSFSNVTVSHISVGRVLIVLTVLVCARIGGLAGGAVAGIAAGTVQGLSTAGLSYLSGAYGLGGLMAGVFSPLGKFAVAVAFVISNGIASLQVNSTSQVFYGAVEVAAASVLYMLLPQSRRLSNLFTAHGDRLPGDSLRKNVILRLRYTAEAMRSASDSVDRISEKLETTAAADLPHVYGRAAEKVCTGCSQCAVCWRKNRDETQKTFSRLSYPLRERGKIERSDFDVPFLTRCNRAMELRDAVNGEYRELLAKESARMRAEQVRAIVEEHFRSTAQMLGDMAEEFEQYQRFDEDSAEQVREVLRHRELTPIEVCCRIDKFGRMTIEANICRTHGVHINKGQLTREISGACGRTFTQPSVTAAGDTLKLQMCQKPVYAVQRGFAQHAANGASLCGDCAEAFTDGSGRYISVLSDGMGTGGRAAVDGTMTAGMAQSLLKAGIGFESTLKMINSAMLAKGGEESLATLDVACIDLFTGHVSLRKAGAAGTVLRRRKKTEYLEAKSVPVGILPEIAFARSEKDLDAGDMLVMVSDGVTASGTEWLCDLIANYEDDDPQALSERIVERAVKDRADGHEDDVSAVVLLIE</sequence>
<dbReference type="EMBL" id="JAJEQC010000002">
    <property type="protein sequence ID" value="MCC2135963.1"/>
    <property type="molecule type" value="Genomic_DNA"/>
</dbReference>
<evidence type="ECO:0000313" key="4">
    <source>
        <dbReference type="EMBL" id="MCC2135963.1"/>
    </source>
</evidence>
<accession>A0AAE3DGL8</accession>
<evidence type="ECO:0000256" key="1">
    <source>
        <dbReference type="ARBA" id="ARBA00022801"/>
    </source>
</evidence>
<dbReference type="AlphaFoldDB" id="A0AAE3DGL8"/>